<name>A0ABX6WLU0_9ALPH</name>
<evidence type="ECO:0000313" key="17">
    <source>
        <dbReference type="Proteomes" id="UP000828537"/>
    </source>
</evidence>
<evidence type="ECO:0000256" key="11">
    <source>
        <dbReference type="ARBA" id="ARBA00022995"/>
    </source>
</evidence>
<protein>
    <recommendedName>
        <fullName evidence="4">Virion host shutoff protein</fullName>
    </recommendedName>
</protein>
<evidence type="ECO:0000256" key="8">
    <source>
        <dbReference type="ARBA" id="ARBA00022632"/>
    </source>
</evidence>
<dbReference type="GeneID" id="80537011"/>
<keyword evidence="5" id="KW-1192">Host mRNA suppression by virus</keyword>
<accession>A0ABX6WLU0</accession>
<keyword evidence="11" id="KW-1190">Host gene expression shutoff by virus</keyword>
<dbReference type="RefSeq" id="YP_010798759.1">
    <property type="nucleotide sequence ID" value="NC_076512.1"/>
</dbReference>
<comment type="subunit">
    <text evidence="3">Interacts with human EIF4H, EIF4A1 and EIF4A2; interaction with eIF4AI and EIF4A2 presumably allows Vhs protein to associate with the eIF4F cap-binding complex.</text>
</comment>
<organism evidence="16 17">
    <name type="scientific">Bovine alphaherpesvirus 2</name>
    <dbReference type="NCBI Taxonomy" id="10295"/>
    <lineage>
        <taxon>Viruses</taxon>
        <taxon>Duplodnaviria</taxon>
        <taxon>Heunggongvirae</taxon>
        <taxon>Peploviricota</taxon>
        <taxon>Herviviricetes</taxon>
        <taxon>Herpesvirales</taxon>
        <taxon>Orthoherpesviridae</taxon>
        <taxon>Alphaherpesvirinae</taxon>
        <taxon>Simplexvirus</taxon>
        <taxon>Simplexvirus bovinealpha2</taxon>
    </lineage>
</organism>
<sequence length="487" mass="54863">MGLFGMMKFAHVHHLVKRRPLRAPEGCFTPIAVDLWNVMYTLVVKYQRQYPTHGKELVTVRCLGSLLRVFAHRSLYPIFVTDRGINCSDHIMFGAKAILTRTMAQCKTDTDASFVDTSPPPSPISAVSAGASFANMRRRVRVSDHERSDSAPQGTTLGKPALALSHHVCVRLLRALGYAYIDSGRMEADDACANLYHTNTVAYVHTTDTDLLLMGCDIVFDVNMCYLPTIRCRDLLKYFQMSYPQFLALFARCHTDLHPNGTHSGVEDVLRECGWSVPSRSAARKAARRARAVSQHFERPMALCEKRRTRVSWGTFLDPMSPEDGSRGDPGTACGHYDDDEGWELATARKGRYPLEPLVLPELSDVSDGQLEADHRDYVVWRKRHVIRDAPDALDWLPEPTTIGELVDRRYVKYVISLIAPKRCGQRSLLKRVPIYQDVRNEELVRSLVDQQLASREDAADLADQLCVAIPPPGDYRAVLSDFWDGE</sequence>
<evidence type="ECO:0000256" key="7">
    <source>
        <dbReference type="ARBA" id="ARBA00022616"/>
    </source>
</evidence>
<keyword evidence="14" id="KW-0899">Viral immunoevasion</keyword>
<keyword evidence="7" id="KW-1132">Decay of host mRNAs by virus</keyword>
<evidence type="ECO:0000259" key="15">
    <source>
        <dbReference type="Pfam" id="PF00867"/>
    </source>
</evidence>
<dbReference type="InterPro" id="IPR029060">
    <property type="entry name" value="PIN-like_dom_sf"/>
</dbReference>
<keyword evidence="17" id="KW-1185">Reference proteome</keyword>
<evidence type="ECO:0000256" key="2">
    <source>
        <dbReference type="ARBA" id="ARBA00009669"/>
    </source>
</evidence>
<gene>
    <name evidence="16" type="primary">UL41</name>
</gene>
<comment type="similarity">
    <text evidence="2">Belongs to the herpesviridae VHS protein family.</text>
</comment>
<evidence type="ECO:0000256" key="4">
    <source>
        <dbReference type="ARBA" id="ARBA00018606"/>
    </source>
</evidence>
<evidence type="ECO:0000256" key="5">
    <source>
        <dbReference type="ARBA" id="ARBA00022557"/>
    </source>
</evidence>
<proteinExistence type="inferred from homology"/>
<evidence type="ECO:0000256" key="10">
    <source>
        <dbReference type="ARBA" id="ARBA00022921"/>
    </source>
</evidence>
<evidence type="ECO:0000256" key="6">
    <source>
        <dbReference type="ARBA" id="ARBA00022581"/>
    </source>
</evidence>
<dbReference type="Gene3D" id="3.40.50.1010">
    <property type="entry name" value="5'-nuclease"/>
    <property type="match status" value="1"/>
</dbReference>
<evidence type="ECO:0000256" key="9">
    <source>
        <dbReference type="ARBA" id="ARBA00022884"/>
    </source>
</evidence>
<feature type="domain" description="XPG-I" evidence="15">
    <location>
        <begin position="185"/>
        <end position="247"/>
    </location>
</feature>
<evidence type="ECO:0000313" key="16">
    <source>
        <dbReference type="EMBL" id="QPO25174.1"/>
    </source>
</evidence>
<dbReference type="Pfam" id="PF00867">
    <property type="entry name" value="XPG_I"/>
    <property type="match status" value="1"/>
</dbReference>
<keyword evidence="10" id="KW-0426">Late protein</keyword>
<keyword evidence="13" id="KW-0922">Interferon antiviral system evasion</keyword>
<evidence type="ECO:0000256" key="14">
    <source>
        <dbReference type="ARBA" id="ARBA00023280"/>
    </source>
</evidence>
<evidence type="ECO:0000256" key="1">
    <source>
        <dbReference type="ARBA" id="ARBA00004328"/>
    </source>
</evidence>
<dbReference type="InterPro" id="IPR006086">
    <property type="entry name" value="XPG-I_dom"/>
</dbReference>
<reference evidence="16 17" key="1">
    <citation type="journal article" date="2020" name="Arch.">
        <title>Full genome sequence of bovine alphaherpesvirus 2 (BoHV-2).</title>
        <authorList>
            <person name="Pfaff F."/>
            <person name="Neubauer-Juric A."/>
            <person name="Krebs S."/>
            <person name="Hauser A."/>
            <person name="Singer S."/>
            <person name="Blum H."/>
            <person name="Hoffmann B."/>
        </authorList>
    </citation>
    <scope>NUCLEOTIDE SEQUENCE [LARGE SCALE GENOMIC DNA]</scope>
    <source>
        <strain evidence="16 17">C1Z FZR</strain>
    </source>
</reference>
<evidence type="ECO:0000256" key="13">
    <source>
        <dbReference type="ARBA" id="ARBA00023258"/>
    </source>
</evidence>
<keyword evidence="8" id="KW-1090">Inhibition of host innate immune response by virus</keyword>
<dbReference type="Proteomes" id="UP000828537">
    <property type="component" value="Segment"/>
</dbReference>
<keyword evidence="9" id="KW-0694">RNA-binding</keyword>
<dbReference type="SUPFAM" id="SSF88723">
    <property type="entry name" value="PIN domain-like"/>
    <property type="match status" value="1"/>
</dbReference>
<keyword evidence="6" id="KW-0945">Host-virus interaction</keyword>
<dbReference type="EMBL" id="MT862163">
    <property type="protein sequence ID" value="QPO25174.1"/>
    <property type="molecule type" value="Genomic_DNA"/>
</dbReference>
<comment type="subcellular location">
    <subcellularLocation>
        <location evidence="1">Virion</location>
    </subcellularLocation>
</comment>
<evidence type="ECO:0000256" key="12">
    <source>
        <dbReference type="ARBA" id="ARBA00023247"/>
    </source>
</evidence>
<keyword evidence="12" id="KW-1262">Eukaryotic host gene expression shutoff by virus</keyword>
<evidence type="ECO:0000256" key="3">
    <source>
        <dbReference type="ARBA" id="ARBA00011134"/>
    </source>
</evidence>